<dbReference type="Proteomes" id="UP000092154">
    <property type="component" value="Unassembled WGS sequence"/>
</dbReference>
<reference evidence="1 2" key="1">
    <citation type="submission" date="2016-06" db="EMBL/GenBank/DDBJ databases">
        <title>Comparative genomics of the ectomycorrhizal sister species Rhizopogon vinicolor and Rhizopogon vesiculosus (Basidiomycota: Boletales) reveals a divergence of the mating type B locus.</title>
        <authorList>
            <consortium name="DOE Joint Genome Institute"/>
            <person name="Mujic A.B."/>
            <person name="Kuo A."/>
            <person name="Tritt A."/>
            <person name="Lipzen A."/>
            <person name="Chen C."/>
            <person name="Johnson J."/>
            <person name="Sharma A."/>
            <person name="Barry K."/>
            <person name="Grigoriev I.V."/>
            <person name="Spatafora J.W."/>
        </authorList>
    </citation>
    <scope>NUCLEOTIDE SEQUENCE [LARGE SCALE GENOMIC DNA]</scope>
    <source>
        <strain evidence="1 2">AM-OR11-026</strain>
    </source>
</reference>
<dbReference type="AlphaFoldDB" id="A0A1B7N7M6"/>
<dbReference type="Gene3D" id="1.10.510.10">
    <property type="entry name" value="Transferase(Phosphotransferase) domain 1"/>
    <property type="match status" value="1"/>
</dbReference>
<dbReference type="EMBL" id="KV448198">
    <property type="protein sequence ID" value="OAX40836.1"/>
    <property type="molecule type" value="Genomic_DNA"/>
</dbReference>
<organism evidence="1 2">
    <name type="scientific">Rhizopogon vinicolor AM-OR11-026</name>
    <dbReference type="NCBI Taxonomy" id="1314800"/>
    <lineage>
        <taxon>Eukaryota</taxon>
        <taxon>Fungi</taxon>
        <taxon>Dikarya</taxon>
        <taxon>Basidiomycota</taxon>
        <taxon>Agaricomycotina</taxon>
        <taxon>Agaricomycetes</taxon>
        <taxon>Agaricomycetidae</taxon>
        <taxon>Boletales</taxon>
        <taxon>Suillineae</taxon>
        <taxon>Rhizopogonaceae</taxon>
        <taxon>Rhizopogon</taxon>
    </lineage>
</organism>
<dbReference type="InParanoid" id="A0A1B7N7M6"/>
<proteinExistence type="predicted"/>
<dbReference type="SUPFAM" id="SSF56112">
    <property type="entry name" value="Protein kinase-like (PK-like)"/>
    <property type="match status" value="1"/>
</dbReference>
<evidence type="ECO:0000313" key="2">
    <source>
        <dbReference type="Proteomes" id="UP000092154"/>
    </source>
</evidence>
<keyword evidence="2" id="KW-1185">Reference proteome</keyword>
<accession>A0A1B7N7M6</accession>
<gene>
    <name evidence="1" type="ORF">K503DRAFT_569734</name>
</gene>
<sequence length="144" mass="16263">MASNIFTRRMSSTVTFIPYVQTYLWNPHLTDFGLATIVGDAELQRTTTTVGHNPDCRRRAPEVIGVDCDPGRPTFKSDIYSFGGIMFFMRSIPSVYSSISKLSLFRSPRGMYRGKRRSHAKSALSCREEPHLRVPRITLTITGT</sequence>
<protein>
    <recommendedName>
        <fullName evidence="3">Protein kinase domain-containing protein</fullName>
    </recommendedName>
</protein>
<dbReference type="OrthoDB" id="2642739at2759"/>
<dbReference type="InterPro" id="IPR011009">
    <property type="entry name" value="Kinase-like_dom_sf"/>
</dbReference>
<name>A0A1B7N7M6_9AGAM</name>
<evidence type="ECO:0000313" key="1">
    <source>
        <dbReference type="EMBL" id="OAX40836.1"/>
    </source>
</evidence>
<evidence type="ECO:0008006" key="3">
    <source>
        <dbReference type="Google" id="ProtNLM"/>
    </source>
</evidence>